<feature type="coiled-coil region" evidence="1">
    <location>
        <begin position="160"/>
        <end position="194"/>
    </location>
</feature>
<evidence type="ECO:0000313" key="3">
    <source>
        <dbReference type="Proteomes" id="UP001292094"/>
    </source>
</evidence>
<accession>A0AAE1P543</accession>
<protein>
    <submittedName>
        <fullName evidence="2">Uncharacterized protein</fullName>
    </submittedName>
</protein>
<comment type="caution">
    <text evidence="2">The sequence shown here is derived from an EMBL/GenBank/DDBJ whole genome shotgun (WGS) entry which is preliminary data.</text>
</comment>
<keyword evidence="3" id="KW-1185">Reference proteome</keyword>
<gene>
    <name evidence="2" type="ORF">Pmani_026940</name>
</gene>
<proteinExistence type="predicted"/>
<dbReference type="Proteomes" id="UP001292094">
    <property type="component" value="Unassembled WGS sequence"/>
</dbReference>
<sequence>MAVTIVDIRTRRMMIEPYVLKIINNIVTGSPQTIKEDLIQQTQNLIDLLNSKREDSINTLDELRTQLEEAGGDTVPTLPIPTAAPTIVPSVDPINTNTTTADPNITDNSTITITSTPSTVTTTLTSTTTASTITTSTSRTTSTSTTASTTTSIPVNITQLQMLISDLQVLLLTLETLQNQVNATLTDLEKAVEDLGGRRKRQGVTKSEMKGS</sequence>
<dbReference type="AlphaFoldDB" id="A0AAE1P543"/>
<keyword evidence="1" id="KW-0175">Coiled coil</keyword>
<organism evidence="2 3">
    <name type="scientific">Petrolisthes manimaculis</name>
    <dbReference type="NCBI Taxonomy" id="1843537"/>
    <lineage>
        <taxon>Eukaryota</taxon>
        <taxon>Metazoa</taxon>
        <taxon>Ecdysozoa</taxon>
        <taxon>Arthropoda</taxon>
        <taxon>Crustacea</taxon>
        <taxon>Multicrustacea</taxon>
        <taxon>Malacostraca</taxon>
        <taxon>Eumalacostraca</taxon>
        <taxon>Eucarida</taxon>
        <taxon>Decapoda</taxon>
        <taxon>Pleocyemata</taxon>
        <taxon>Anomura</taxon>
        <taxon>Galatheoidea</taxon>
        <taxon>Porcellanidae</taxon>
        <taxon>Petrolisthes</taxon>
    </lineage>
</organism>
<evidence type="ECO:0000313" key="2">
    <source>
        <dbReference type="EMBL" id="KAK4300865.1"/>
    </source>
</evidence>
<dbReference type="EMBL" id="JAWZYT010002973">
    <property type="protein sequence ID" value="KAK4300865.1"/>
    <property type="molecule type" value="Genomic_DNA"/>
</dbReference>
<reference evidence="2" key="1">
    <citation type="submission" date="2023-11" db="EMBL/GenBank/DDBJ databases">
        <title>Genome assemblies of two species of porcelain crab, Petrolisthes cinctipes and Petrolisthes manimaculis (Anomura: Porcellanidae).</title>
        <authorList>
            <person name="Angst P."/>
        </authorList>
    </citation>
    <scope>NUCLEOTIDE SEQUENCE</scope>
    <source>
        <strain evidence="2">PB745_02</strain>
        <tissue evidence="2">Gill</tissue>
    </source>
</reference>
<name>A0AAE1P543_9EUCA</name>
<evidence type="ECO:0000256" key="1">
    <source>
        <dbReference type="SAM" id="Coils"/>
    </source>
</evidence>